<proteinExistence type="predicted"/>
<dbReference type="InterPro" id="IPR056179">
    <property type="entry name" value="DHQS_C"/>
</dbReference>
<protein>
    <submittedName>
        <fullName evidence="5">Putative alternative 3-dehydroquinate synthase</fullName>
    </submittedName>
</protein>
<dbReference type="HOGENOM" id="CLU_056379_1_0_9"/>
<gene>
    <name evidence="5" type="ordered locus">Desdi_3050</name>
</gene>
<dbReference type="EMBL" id="CP003344">
    <property type="protein sequence ID" value="AGA70455.1"/>
    <property type="molecule type" value="Genomic_DNA"/>
</dbReference>
<dbReference type="GO" id="GO:0003856">
    <property type="term" value="F:3-dehydroquinate synthase activity"/>
    <property type="evidence" value="ECO:0007669"/>
    <property type="project" value="InterPro"/>
</dbReference>
<dbReference type="Pfam" id="PF01959">
    <property type="entry name" value="DHQS"/>
    <property type="match status" value="1"/>
</dbReference>
<dbReference type="AlphaFoldDB" id="L0FBR0"/>
<keyword evidence="6" id="KW-1185">Reference proteome</keyword>
<dbReference type="GO" id="GO:0009073">
    <property type="term" value="P:aromatic amino acid family biosynthetic process"/>
    <property type="evidence" value="ECO:0007669"/>
    <property type="project" value="UniProtKB-KW"/>
</dbReference>
<dbReference type="PANTHER" id="PTHR33563:SF1">
    <property type="entry name" value="3-DEHYDROQUINATE SYNTHASE"/>
    <property type="match status" value="1"/>
</dbReference>
<feature type="domain" description="3-dehydroquinate synthase C-terminal" evidence="4">
    <location>
        <begin position="197"/>
        <end position="371"/>
    </location>
</feature>
<dbReference type="KEGG" id="ddl:Desdi_3050"/>
<dbReference type="InterPro" id="IPR002812">
    <property type="entry name" value="DHQS"/>
</dbReference>
<accession>L0FBR0</accession>
<keyword evidence="2" id="KW-0057">Aromatic amino acid biosynthesis</keyword>
<organism evidence="5 6">
    <name type="scientific">Desulfitobacterium dichloroeliminans (strain LMG P-21439 / DCA1)</name>
    <dbReference type="NCBI Taxonomy" id="871963"/>
    <lineage>
        <taxon>Bacteria</taxon>
        <taxon>Bacillati</taxon>
        <taxon>Bacillota</taxon>
        <taxon>Clostridia</taxon>
        <taxon>Eubacteriales</taxon>
        <taxon>Desulfitobacteriaceae</taxon>
        <taxon>Desulfitobacterium</taxon>
    </lineage>
</organism>
<sequence>MEKEKGTRREVWFDGRNLPINRQEIWSLINNSVIEKIILTKPQWDEGHYPLKTRVMIEISTREEIDNLCIETTVLSKDQDLLKYAQAKGHKTCVFFDIVGRTALESAWQDAENYDYTLVDFDLPTNIPLELIIARLQQGKTSILKPVSTLTDMEVCFGVMEQGSDGVTFASTDIHEIIRVCDYLQKDNIAKLNLQPLTVTEVRHIGMGLRSCIDTTGIMTQDEGMLIGSTSQGGIFVCSETHYLPYMNLRPFRVNAGAVHSYVWMPNNTAEYLTDLAAGSHVLCVNTQGEIRTLSVGRIKTEVRPLLLIKGEAAGRDINVIVQDDWHIRIMGAEGKPKNATLIKPGDQLLSFVGEPGRHVGIKVNETILEK</sequence>
<dbReference type="Proteomes" id="UP000010797">
    <property type="component" value="Chromosome"/>
</dbReference>
<dbReference type="STRING" id="871963.Desdi_3050"/>
<dbReference type="Pfam" id="PF26558">
    <property type="entry name" value="DHQS_2nd"/>
    <property type="match status" value="1"/>
</dbReference>
<dbReference type="GO" id="GO:0008652">
    <property type="term" value="P:amino acid biosynthetic process"/>
    <property type="evidence" value="ECO:0007669"/>
    <property type="project" value="UniProtKB-KW"/>
</dbReference>
<keyword evidence="1" id="KW-0028">Amino-acid biosynthesis</keyword>
<evidence type="ECO:0000313" key="6">
    <source>
        <dbReference type="Proteomes" id="UP000010797"/>
    </source>
</evidence>
<evidence type="ECO:0000313" key="5">
    <source>
        <dbReference type="EMBL" id="AGA70455.1"/>
    </source>
</evidence>
<dbReference type="PANTHER" id="PTHR33563">
    <property type="match status" value="1"/>
</dbReference>
<evidence type="ECO:0000259" key="4">
    <source>
        <dbReference type="Pfam" id="PF26558"/>
    </source>
</evidence>
<name>L0FBR0_DESDL</name>
<dbReference type="InterPro" id="IPR030960">
    <property type="entry name" value="DHQS/DOIS_N"/>
</dbReference>
<feature type="domain" description="3-dehydroquinate synthase N-terminal" evidence="3">
    <location>
        <begin position="61"/>
        <end position="183"/>
    </location>
</feature>
<dbReference type="RefSeq" id="WP_015263416.1">
    <property type="nucleotide sequence ID" value="NC_019903.1"/>
</dbReference>
<dbReference type="OrthoDB" id="2043123at2"/>
<dbReference type="GO" id="GO:0016491">
    <property type="term" value="F:oxidoreductase activity"/>
    <property type="evidence" value="ECO:0007669"/>
    <property type="project" value="InterPro"/>
</dbReference>
<evidence type="ECO:0000256" key="2">
    <source>
        <dbReference type="ARBA" id="ARBA00023141"/>
    </source>
</evidence>
<evidence type="ECO:0000256" key="1">
    <source>
        <dbReference type="ARBA" id="ARBA00022605"/>
    </source>
</evidence>
<dbReference type="eggNOG" id="COG1465">
    <property type="taxonomic scope" value="Bacteria"/>
</dbReference>
<reference evidence="6" key="1">
    <citation type="submission" date="2012-02" db="EMBL/GenBank/DDBJ databases">
        <title>Complete sequence of Desulfitobacterium dichloroeliminans LMG P-21439.</title>
        <authorList>
            <person name="Lucas S."/>
            <person name="Han J."/>
            <person name="Lapidus A."/>
            <person name="Cheng J.-F."/>
            <person name="Goodwin L."/>
            <person name="Pitluck S."/>
            <person name="Peters L."/>
            <person name="Ovchinnikova G."/>
            <person name="Teshima H."/>
            <person name="Detter J.C."/>
            <person name="Han C."/>
            <person name="Tapia R."/>
            <person name="Land M."/>
            <person name="Hauser L."/>
            <person name="Kyrpides N."/>
            <person name="Ivanova N."/>
            <person name="Pagani I."/>
            <person name="Kruse T."/>
            <person name="de Vos W.M."/>
            <person name="Boon N."/>
            <person name="Smidt H."/>
            <person name="Woyke T."/>
        </authorList>
    </citation>
    <scope>NUCLEOTIDE SEQUENCE [LARGE SCALE GENOMIC DNA]</scope>
    <source>
        <strain evidence="6">LMG P-21439 / DCA1</strain>
    </source>
</reference>
<evidence type="ECO:0000259" key="3">
    <source>
        <dbReference type="Pfam" id="PF01959"/>
    </source>
</evidence>